<dbReference type="SUPFAM" id="SSF55205">
    <property type="entry name" value="EPT/RTPC-like"/>
    <property type="match status" value="1"/>
</dbReference>
<dbReference type="EMBL" id="LAZR01025223">
    <property type="protein sequence ID" value="KKL72601.1"/>
    <property type="molecule type" value="Genomic_DNA"/>
</dbReference>
<dbReference type="GO" id="GO:0008652">
    <property type="term" value="P:amino acid biosynthetic process"/>
    <property type="evidence" value="ECO:0007669"/>
    <property type="project" value="UniProtKB-KW"/>
</dbReference>
<proteinExistence type="inferred from homology"/>
<dbReference type="Pfam" id="PF00275">
    <property type="entry name" value="EPSP_synthase"/>
    <property type="match status" value="1"/>
</dbReference>
<evidence type="ECO:0000259" key="8">
    <source>
        <dbReference type="Pfam" id="PF00275"/>
    </source>
</evidence>
<evidence type="ECO:0000256" key="3">
    <source>
        <dbReference type="ARBA" id="ARBA00012450"/>
    </source>
</evidence>
<evidence type="ECO:0000256" key="1">
    <source>
        <dbReference type="ARBA" id="ARBA00004811"/>
    </source>
</evidence>
<comment type="caution">
    <text evidence="9">The sequence shown here is derived from an EMBL/GenBank/DDBJ whole genome shotgun (WGS) entry which is preliminary data.</text>
</comment>
<accession>A0A0F9F269</accession>
<organism evidence="9">
    <name type="scientific">marine sediment metagenome</name>
    <dbReference type="NCBI Taxonomy" id="412755"/>
    <lineage>
        <taxon>unclassified sequences</taxon>
        <taxon>metagenomes</taxon>
        <taxon>ecological metagenomes</taxon>
    </lineage>
</organism>
<comment type="pathway">
    <text evidence="1">Metabolic intermediate biosynthesis; chorismate biosynthesis; chorismate from D-erythrose 4-phosphate and phosphoenolpyruvate: step 6/7.</text>
</comment>
<gene>
    <name evidence="9" type="ORF">LCGC14_2083280</name>
</gene>
<protein>
    <recommendedName>
        <fullName evidence="3">3-phosphoshikimate 1-carboxyvinyltransferase</fullName>
        <ecNumber evidence="3">2.5.1.19</ecNumber>
    </recommendedName>
</protein>
<dbReference type="PIRSF" id="PIRSF000505">
    <property type="entry name" value="EPSPS"/>
    <property type="match status" value="1"/>
</dbReference>
<evidence type="ECO:0000256" key="2">
    <source>
        <dbReference type="ARBA" id="ARBA00009948"/>
    </source>
</evidence>
<dbReference type="PANTHER" id="PTHR21090:SF5">
    <property type="entry name" value="PENTAFUNCTIONAL AROM POLYPEPTIDE"/>
    <property type="match status" value="1"/>
</dbReference>
<keyword evidence="6" id="KW-0057">Aromatic amino acid biosynthesis</keyword>
<feature type="domain" description="Enolpyruvate transferase" evidence="8">
    <location>
        <begin position="11"/>
        <end position="427"/>
    </location>
</feature>
<comment type="catalytic activity">
    <reaction evidence="7">
        <text>3-phosphoshikimate + phosphoenolpyruvate = 5-O-(1-carboxyvinyl)-3-phosphoshikimate + phosphate</text>
        <dbReference type="Rhea" id="RHEA:21256"/>
        <dbReference type="ChEBI" id="CHEBI:43474"/>
        <dbReference type="ChEBI" id="CHEBI:57701"/>
        <dbReference type="ChEBI" id="CHEBI:58702"/>
        <dbReference type="ChEBI" id="CHEBI:145989"/>
        <dbReference type="EC" id="2.5.1.19"/>
    </reaction>
    <physiologicalReaction direction="left-to-right" evidence="7">
        <dbReference type="Rhea" id="RHEA:21257"/>
    </physiologicalReaction>
</comment>
<keyword evidence="4" id="KW-0028">Amino-acid biosynthesis</keyword>
<evidence type="ECO:0000313" key="9">
    <source>
        <dbReference type="EMBL" id="KKL72601.1"/>
    </source>
</evidence>
<dbReference type="CDD" id="cd01556">
    <property type="entry name" value="EPSP_synthase"/>
    <property type="match status" value="1"/>
</dbReference>
<comment type="similarity">
    <text evidence="2">Belongs to the EPSP synthase family.</text>
</comment>
<name>A0A0F9F269_9ZZZZ</name>
<dbReference type="InterPro" id="IPR013792">
    <property type="entry name" value="RNA3'P_cycl/enolpyr_Trfase_a/b"/>
</dbReference>
<dbReference type="AlphaFoldDB" id="A0A0F9F269"/>
<dbReference type="GO" id="GO:0009423">
    <property type="term" value="P:chorismate biosynthetic process"/>
    <property type="evidence" value="ECO:0007669"/>
    <property type="project" value="UniProtKB-UniPathway"/>
</dbReference>
<evidence type="ECO:0000256" key="5">
    <source>
        <dbReference type="ARBA" id="ARBA00022679"/>
    </source>
</evidence>
<dbReference type="InterPro" id="IPR001986">
    <property type="entry name" value="Enolpyruvate_Tfrase_dom"/>
</dbReference>
<evidence type="ECO:0000256" key="7">
    <source>
        <dbReference type="ARBA" id="ARBA00044633"/>
    </source>
</evidence>
<dbReference type="PROSITE" id="PS00885">
    <property type="entry name" value="EPSP_SYNTHASE_2"/>
    <property type="match status" value="1"/>
</dbReference>
<dbReference type="HAMAP" id="MF_00210">
    <property type="entry name" value="EPSP_synth"/>
    <property type="match status" value="1"/>
</dbReference>
<sequence length="437" mass="48819">MNLKINPLTNGLNGEITAPGSKSYSHRVFIAAGLANGISIIKNPLTTGDVKITMKTLEKLGIKIQKKDENLYIVNPNKNELKSIEKVIDCGNSGTSIRIFSVLSLLVKGGLTLTGEFFKLKRPILPLLEALQNLGGKFRLKDGVRIKRTRFSCNKIKIRGDISSQFITALLMICPLLKCKNRDYIEIELITPLTSKPFVEITIDVLNSFGIVIKENFENNTFYVTNEQSYRSQSYTIPGDFSSAAFLIVAAVLSSYQSNITINNLSFKNFQGDKKIIDILLRMGAHIEYIDKSNQIIINSNRYKYPLTGIEIDCLDIPDLFPILSVVGAFAEGKTVLFNISNLRNKESNRISSITTELRKMGVKLIEEYNKLTIFRCEKIKGIKVNHANDHRIAMACVIAALNATSASSIENSEIVNDSYPTFFKDLEELGVIIEEE</sequence>
<dbReference type="InterPro" id="IPR006264">
    <property type="entry name" value="EPSP_synthase"/>
</dbReference>
<dbReference type="GO" id="GO:0003866">
    <property type="term" value="F:3-phosphoshikimate 1-carboxyvinyltransferase activity"/>
    <property type="evidence" value="ECO:0007669"/>
    <property type="project" value="UniProtKB-EC"/>
</dbReference>
<keyword evidence="5" id="KW-0808">Transferase</keyword>
<dbReference type="InterPro" id="IPR023193">
    <property type="entry name" value="EPSP_synthase_CS"/>
</dbReference>
<dbReference type="EC" id="2.5.1.19" evidence="3"/>
<dbReference type="PANTHER" id="PTHR21090">
    <property type="entry name" value="AROM/DEHYDROQUINATE SYNTHASE"/>
    <property type="match status" value="1"/>
</dbReference>
<dbReference type="InterPro" id="IPR036968">
    <property type="entry name" value="Enolpyruvate_Tfrase_sf"/>
</dbReference>
<evidence type="ECO:0000256" key="4">
    <source>
        <dbReference type="ARBA" id="ARBA00022605"/>
    </source>
</evidence>
<dbReference type="GO" id="GO:0009073">
    <property type="term" value="P:aromatic amino acid family biosynthetic process"/>
    <property type="evidence" value="ECO:0007669"/>
    <property type="project" value="UniProtKB-KW"/>
</dbReference>
<dbReference type="UniPathway" id="UPA00053">
    <property type="reaction ID" value="UER00089"/>
</dbReference>
<dbReference type="Gene3D" id="3.65.10.10">
    <property type="entry name" value="Enolpyruvate transferase domain"/>
    <property type="match status" value="2"/>
</dbReference>
<dbReference type="NCBIfam" id="TIGR01356">
    <property type="entry name" value="aroA"/>
    <property type="match status" value="1"/>
</dbReference>
<reference evidence="9" key="1">
    <citation type="journal article" date="2015" name="Nature">
        <title>Complex archaea that bridge the gap between prokaryotes and eukaryotes.</title>
        <authorList>
            <person name="Spang A."/>
            <person name="Saw J.H."/>
            <person name="Jorgensen S.L."/>
            <person name="Zaremba-Niedzwiedzka K."/>
            <person name="Martijn J."/>
            <person name="Lind A.E."/>
            <person name="van Eijk R."/>
            <person name="Schleper C."/>
            <person name="Guy L."/>
            <person name="Ettema T.J."/>
        </authorList>
    </citation>
    <scope>NUCLEOTIDE SEQUENCE</scope>
</reference>
<evidence type="ECO:0000256" key="6">
    <source>
        <dbReference type="ARBA" id="ARBA00023141"/>
    </source>
</evidence>